<evidence type="ECO:0000256" key="4">
    <source>
        <dbReference type="ARBA" id="ARBA00022989"/>
    </source>
</evidence>
<accession>A0A643BVP0</accession>
<keyword evidence="4" id="KW-1133">Transmembrane helix</keyword>
<comment type="similarity">
    <text evidence="2 6">Belongs to the SURF1 family.</text>
</comment>
<sequence>CWPRDPVGVAALKPKQLPQKQKTTPFSRTWQVQRQKWKLKLITELESRVVAKPISVPADPMELKNLDCCHDVLDHGEPCPGGWPTGFLCSVVLPFYCADLGITILLNRRFVPRKKVNPDTWCKGQIEREVDLVTMVRLTETRKPFVSENNPDRNHWHYHDLETTSRLQTPFSLMLTSRAQFLKDLLEGKLESL</sequence>
<protein>
    <recommendedName>
        <fullName evidence="6">SURF1-like protein</fullName>
    </recommendedName>
</protein>
<keyword evidence="6" id="KW-0496">Mitochondrion</keyword>
<comment type="caution">
    <text evidence="7">The sequence shown here is derived from an EMBL/GenBank/DDBJ whole genome shotgun (WGS) entry which is preliminary data.</text>
</comment>
<dbReference type="InterPro" id="IPR045214">
    <property type="entry name" value="Surf1/Surf4"/>
</dbReference>
<dbReference type="Proteomes" id="UP000437017">
    <property type="component" value="Unassembled WGS sequence"/>
</dbReference>
<evidence type="ECO:0000256" key="6">
    <source>
        <dbReference type="RuleBase" id="RU363076"/>
    </source>
</evidence>
<keyword evidence="5" id="KW-0472">Membrane</keyword>
<dbReference type="CDD" id="cd06662">
    <property type="entry name" value="SURF1"/>
    <property type="match status" value="1"/>
</dbReference>
<gene>
    <name evidence="7" type="ORF">E2I00_019381</name>
</gene>
<evidence type="ECO:0000256" key="1">
    <source>
        <dbReference type="ARBA" id="ARBA00004370"/>
    </source>
</evidence>
<dbReference type="PANTHER" id="PTHR23427">
    <property type="entry name" value="SURFEIT LOCUS PROTEIN"/>
    <property type="match status" value="1"/>
</dbReference>
<evidence type="ECO:0000313" key="8">
    <source>
        <dbReference type="Proteomes" id="UP000437017"/>
    </source>
</evidence>
<dbReference type="PANTHER" id="PTHR23427:SF2">
    <property type="entry name" value="SURFEIT LOCUS PROTEIN 1"/>
    <property type="match status" value="1"/>
</dbReference>
<feature type="non-terminal residue" evidence="7">
    <location>
        <position position="1"/>
    </location>
</feature>
<evidence type="ECO:0000313" key="7">
    <source>
        <dbReference type="EMBL" id="KAB0392081.1"/>
    </source>
</evidence>
<evidence type="ECO:0000256" key="2">
    <source>
        <dbReference type="ARBA" id="ARBA00007165"/>
    </source>
</evidence>
<dbReference type="PROSITE" id="PS50895">
    <property type="entry name" value="SURF1"/>
    <property type="match status" value="1"/>
</dbReference>
<keyword evidence="6" id="KW-0999">Mitochondrion inner membrane</keyword>
<dbReference type="Pfam" id="PF02104">
    <property type="entry name" value="SURF1"/>
    <property type="match status" value="1"/>
</dbReference>
<dbReference type="InterPro" id="IPR002994">
    <property type="entry name" value="Surf1/Shy1"/>
</dbReference>
<comment type="function">
    <text evidence="6">Component of the MITRAC (mitochondrial translation regulation assembly intermediate of cytochrome c oxidase complex) complex, that regulates cytochrome c oxidase assembly.</text>
</comment>
<keyword evidence="8" id="KW-1185">Reference proteome</keyword>
<dbReference type="OrthoDB" id="10040024at2759"/>
<organism evidence="7 8">
    <name type="scientific">Balaenoptera physalus</name>
    <name type="common">Fin whale</name>
    <name type="synonym">Balaena physalus</name>
    <dbReference type="NCBI Taxonomy" id="9770"/>
    <lineage>
        <taxon>Eukaryota</taxon>
        <taxon>Metazoa</taxon>
        <taxon>Chordata</taxon>
        <taxon>Craniata</taxon>
        <taxon>Vertebrata</taxon>
        <taxon>Euteleostomi</taxon>
        <taxon>Mammalia</taxon>
        <taxon>Eutheria</taxon>
        <taxon>Laurasiatheria</taxon>
        <taxon>Artiodactyla</taxon>
        <taxon>Whippomorpha</taxon>
        <taxon>Cetacea</taxon>
        <taxon>Mysticeti</taxon>
        <taxon>Balaenopteridae</taxon>
        <taxon>Balaenoptera</taxon>
    </lineage>
</organism>
<proteinExistence type="inferred from homology"/>
<evidence type="ECO:0000256" key="5">
    <source>
        <dbReference type="ARBA" id="ARBA00023136"/>
    </source>
</evidence>
<dbReference type="GO" id="GO:0005743">
    <property type="term" value="C:mitochondrial inner membrane"/>
    <property type="evidence" value="ECO:0007669"/>
    <property type="project" value="UniProtKB-SubCell"/>
</dbReference>
<dbReference type="AlphaFoldDB" id="A0A643BVP0"/>
<reference evidence="7 8" key="1">
    <citation type="journal article" date="2019" name="PLoS ONE">
        <title>Genomic analyses reveal an absence of contemporary introgressive admixture between fin whales and blue whales, despite known hybrids.</title>
        <authorList>
            <person name="Westbury M.V."/>
            <person name="Petersen B."/>
            <person name="Lorenzen E.D."/>
        </authorList>
    </citation>
    <scope>NUCLEOTIDE SEQUENCE [LARGE SCALE GENOMIC DNA]</scope>
    <source>
        <strain evidence="7">FinWhale-01</strain>
    </source>
</reference>
<keyword evidence="3" id="KW-0812">Transmembrane</keyword>
<evidence type="ECO:0000256" key="3">
    <source>
        <dbReference type="ARBA" id="ARBA00022692"/>
    </source>
</evidence>
<comment type="subcellular location">
    <subcellularLocation>
        <location evidence="1">Membrane</location>
    </subcellularLocation>
    <subcellularLocation>
        <location evidence="6">Mitochondrion inner membrane</location>
        <topology evidence="6">Multi-pass membrane protein</topology>
    </subcellularLocation>
</comment>
<name>A0A643BVP0_BALPH</name>
<dbReference type="GO" id="GO:0033617">
    <property type="term" value="P:mitochondrial respiratory chain complex IV assembly"/>
    <property type="evidence" value="ECO:0007669"/>
    <property type="project" value="TreeGrafter"/>
</dbReference>
<dbReference type="EMBL" id="SGJD01004042">
    <property type="protein sequence ID" value="KAB0392081.1"/>
    <property type="molecule type" value="Genomic_DNA"/>
</dbReference>